<organism evidence="1">
    <name type="scientific">Anguilla anguilla</name>
    <name type="common">European freshwater eel</name>
    <name type="synonym">Muraena anguilla</name>
    <dbReference type="NCBI Taxonomy" id="7936"/>
    <lineage>
        <taxon>Eukaryota</taxon>
        <taxon>Metazoa</taxon>
        <taxon>Chordata</taxon>
        <taxon>Craniata</taxon>
        <taxon>Vertebrata</taxon>
        <taxon>Euteleostomi</taxon>
        <taxon>Actinopterygii</taxon>
        <taxon>Neopterygii</taxon>
        <taxon>Teleostei</taxon>
        <taxon>Anguilliformes</taxon>
        <taxon>Anguillidae</taxon>
        <taxon>Anguilla</taxon>
    </lineage>
</organism>
<sequence length="22" mass="2437">MVSVNSLHALATECFISTTHKF</sequence>
<accession>A0A0E9PDD2</accession>
<dbReference type="EMBL" id="GBXM01106739">
    <property type="protein sequence ID" value="JAH01838.1"/>
    <property type="molecule type" value="Transcribed_RNA"/>
</dbReference>
<proteinExistence type="predicted"/>
<name>A0A0E9PDD2_ANGAN</name>
<reference evidence="1" key="1">
    <citation type="submission" date="2014-11" db="EMBL/GenBank/DDBJ databases">
        <authorList>
            <person name="Amaro Gonzalez C."/>
        </authorList>
    </citation>
    <scope>NUCLEOTIDE SEQUENCE</scope>
</reference>
<reference evidence="1" key="2">
    <citation type="journal article" date="2015" name="Fish Shellfish Immunol.">
        <title>Early steps in the European eel (Anguilla anguilla)-Vibrio vulnificus interaction in the gills: Role of the RtxA13 toxin.</title>
        <authorList>
            <person name="Callol A."/>
            <person name="Pajuelo D."/>
            <person name="Ebbesson L."/>
            <person name="Teles M."/>
            <person name="MacKenzie S."/>
            <person name="Amaro C."/>
        </authorList>
    </citation>
    <scope>NUCLEOTIDE SEQUENCE</scope>
</reference>
<dbReference type="AlphaFoldDB" id="A0A0E9PDD2"/>
<evidence type="ECO:0000313" key="1">
    <source>
        <dbReference type="EMBL" id="JAH01838.1"/>
    </source>
</evidence>
<protein>
    <submittedName>
        <fullName evidence="1">Uncharacterized protein</fullName>
    </submittedName>
</protein>